<evidence type="ECO:0000256" key="4">
    <source>
        <dbReference type="ARBA" id="ARBA00022485"/>
    </source>
</evidence>
<organism evidence="13 14">
    <name type="scientific">Pseudomonas syringae pv. coriandricola</name>
    <dbReference type="NCBI Taxonomy" id="264453"/>
    <lineage>
        <taxon>Bacteria</taxon>
        <taxon>Pseudomonadati</taxon>
        <taxon>Pseudomonadota</taxon>
        <taxon>Gammaproteobacteria</taxon>
        <taxon>Pseudomonadales</taxon>
        <taxon>Pseudomonadaceae</taxon>
        <taxon>Pseudomonas</taxon>
    </lineage>
</organism>
<dbReference type="InterPro" id="IPR022569">
    <property type="entry name" value="Fd_C"/>
</dbReference>
<keyword evidence="8 11" id="KW-0408">Iron</keyword>
<dbReference type="InterPro" id="IPR000813">
    <property type="entry name" value="7Fe_ferredoxin"/>
</dbReference>
<dbReference type="PROSITE" id="PS51379">
    <property type="entry name" value="4FE4S_FER_2"/>
    <property type="match status" value="2"/>
</dbReference>
<comment type="cofactor">
    <cofactor evidence="2 11">
        <name>[4Fe-4S] cluster</name>
        <dbReference type="ChEBI" id="CHEBI:49883"/>
    </cofactor>
</comment>
<comment type="function">
    <text evidence="11">Ferredoxins are iron-sulfur proteins that transfer electrons in a wide variety of metabolic reactions.</text>
</comment>
<gene>
    <name evidence="13" type="ORF">ALQ65_01151</name>
</gene>
<keyword evidence="3 11" id="KW-0813">Transport</keyword>
<dbReference type="Proteomes" id="UP000271468">
    <property type="component" value="Unassembled WGS sequence"/>
</dbReference>
<feature type="domain" description="4Fe-4S ferredoxin-type" evidence="12">
    <location>
        <begin position="77"/>
        <end position="106"/>
    </location>
</feature>
<evidence type="ECO:0000256" key="6">
    <source>
        <dbReference type="ARBA" id="ARBA00022737"/>
    </source>
</evidence>
<evidence type="ECO:0000313" key="14">
    <source>
        <dbReference type="Proteomes" id="UP000271468"/>
    </source>
</evidence>
<evidence type="ECO:0000256" key="7">
    <source>
        <dbReference type="ARBA" id="ARBA00022982"/>
    </source>
</evidence>
<evidence type="ECO:0000256" key="8">
    <source>
        <dbReference type="ARBA" id="ARBA00023004"/>
    </source>
</evidence>
<dbReference type="InterPro" id="IPR017900">
    <property type="entry name" value="4Fe4S_Fe_S_CS"/>
</dbReference>
<dbReference type="PROSITE" id="PS00198">
    <property type="entry name" value="4FE4S_FER_1"/>
    <property type="match status" value="1"/>
</dbReference>
<dbReference type="InterPro" id="IPR050294">
    <property type="entry name" value="RnfB_subfamily"/>
</dbReference>
<dbReference type="NCBIfam" id="NF045490">
    <property type="entry name" value="FdxA_Protbact"/>
    <property type="match status" value="1"/>
</dbReference>
<protein>
    <recommendedName>
        <fullName evidence="11">Ferredoxin</fullName>
    </recommendedName>
</protein>
<feature type="domain" description="4Fe-4S ferredoxin-type" evidence="12">
    <location>
        <begin position="46"/>
        <end position="76"/>
    </location>
</feature>
<keyword evidence="6 11" id="KW-0677">Repeat</keyword>
<name>A0A0P9LUS3_9PSED</name>
<sequence>MWQAMRSDCIKATHHKHVFSQGRETSRTWQPCLEGLCCSRLRRKLEMTFVVTDNCIKCKYTDCVEVCPVDCFYEGPNFLVIHPDECIDCALCEPECPAVAIYSEDEIPAGMENFIELNAELAEVWPNITEKKDAMPDAAEWDGKPGKIAELER</sequence>
<evidence type="ECO:0000313" key="13">
    <source>
        <dbReference type="EMBL" id="RMN13879.1"/>
    </source>
</evidence>
<dbReference type="SUPFAM" id="SSF54862">
    <property type="entry name" value="4Fe-4S ferredoxins"/>
    <property type="match status" value="1"/>
</dbReference>
<evidence type="ECO:0000256" key="10">
    <source>
        <dbReference type="ARBA" id="ARBA00023291"/>
    </source>
</evidence>
<dbReference type="GO" id="GO:0051539">
    <property type="term" value="F:4 iron, 4 sulfur cluster binding"/>
    <property type="evidence" value="ECO:0007669"/>
    <property type="project" value="UniProtKB-KW"/>
</dbReference>
<dbReference type="GO" id="GO:0046872">
    <property type="term" value="F:metal ion binding"/>
    <property type="evidence" value="ECO:0007669"/>
    <property type="project" value="UniProtKB-KW"/>
</dbReference>
<dbReference type="PANTHER" id="PTHR42859">
    <property type="entry name" value="OXIDOREDUCTASE"/>
    <property type="match status" value="1"/>
</dbReference>
<dbReference type="GO" id="GO:0051538">
    <property type="term" value="F:3 iron, 4 sulfur cluster binding"/>
    <property type="evidence" value="ECO:0007669"/>
    <property type="project" value="UniProtKB-KW"/>
</dbReference>
<keyword evidence="7 11" id="KW-0249">Electron transport</keyword>
<keyword evidence="9 11" id="KW-0411">Iron-sulfur</keyword>
<evidence type="ECO:0000256" key="9">
    <source>
        <dbReference type="ARBA" id="ARBA00023014"/>
    </source>
</evidence>
<evidence type="ECO:0000259" key="12">
    <source>
        <dbReference type="PROSITE" id="PS51379"/>
    </source>
</evidence>
<comment type="cofactor">
    <cofactor evidence="1 11">
        <name>[3Fe-4S] cluster</name>
        <dbReference type="ChEBI" id="CHEBI:21137"/>
    </cofactor>
</comment>
<keyword evidence="4 11" id="KW-0004">4Fe-4S</keyword>
<keyword evidence="10 11" id="KW-0003">3Fe-4S</keyword>
<evidence type="ECO:0000256" key="11">
    <source>
        <dbReference type="RuleBase" id="RU364098"/>
    </source>
</evidence>
<dbReference type="Gene3D" id="3.30.70.20">
    <property type="match status" value="1"/>
</dbReference>
<dbReference type="EMBL" id="RBOV01000078">
    <property type="protein sequence ID" value="RMN13879.1"/>
    <property type="molecule type" value="Genomic_DNA"/>
</dbReference>
<dbReference type="Pfam" id="PF11953">
    <property type="entry name" value="DUF3470"/>
    <property type="match status" value="1"/>
</dbReference>
<dbReference type="InterPro" id="IPR017896">
    <property type="entry name" value="4Fe4S_Fe-S-bd"/>
</dbReference>
<evidence type="ECO:0000256" key="3">
    <source>
        <dbReference type="ARBA" id="ARBA00022448"/>
    </source>
</evidence>
<evidence type="ECO:0000256" key="5">
    <source>
        <dbReference type="ARBA" id="ARBA00022723"/>
    </source>
</evidence>
<keyword evidence="5 11" id="KW-0479">Metal-binding</keyword>
<accession>A0A0P9LUS3</accession>
<evidence type="ECO:0000256" key="1">
    <source>
        <dbReference type="ARBA" id="ARBA00001927"/>
    </source>
</evidence>
<dbReference type="InterPro" id="IPR054829">
    <property type="entry name" value="FdxA"/>
</dbReference>
<reference evidence="13 14" key="1">
    <citation type="submission" date="2018-08" db="EMBL/GenBank/DDBJ databases">
        <title>Recombination of ecologically and evolutionarily significant loci maintains genetic cohesion in the Pseudomonas syringae species complex.</title>
        <authorList>
            <person name="Dillon M."/>
            <person name="Thakur S."/>
            <person name="Almeida R.N.D."/>
            <person name="Weir B.S."/>
            <person name="Guttman D.S."/>
        </authorList>
    </citation>
    <scope>NUCLEOTIDE SEQUENCE [LARGE SCALE GENOMIC DNA]</scope>
    <source>
        <strain evidence="13 14">ICMP 12341</strain>
    </source>
</reference>
<dbReference type="AlphaFoldDB" id="A0A0P9LUS3"/>
<dbReference type="PRINTS" id="PR00354">
    <property type="entry name" value="7FE8SFRDOXIN"/>
</dbReference>
<comment type="caution">
    <text evidence="13">The sequence shown here is derived from an EMBL/GenBank/DDBJ whole genome shotgun (WGS) entry which is preliminary data.</text>
</comment>
<dbReference type="PANTHER" id="PTHR42859:SF2">
    <property type="entry name" value="FERREDOXIN"/>
    <property type="match status" value="1"/>
</dbReference>
<proteinExistence type="predicted"/>
<evidence type="ECO:0000256" key="2">
    <source>
        <dbReference type="ARBA" id="ARBA00001966"/>
    </source>
</evidence>
<dbReference type="GO" id="GO:0009055">
    <property type="term" value="F:electron transfer activity"/>
    <property type="evidence" value="ECO:0007669"/>
    <property type="project" value="InterPro"/>
</dbReference>
<dbReference type="Pfam" id="PF00037">
    <property type="entry name" value="Fer4"/>
    <property type="match status" value="1"/>
</dbReference>